<evidence type="ECO:0000313" key="1">
    <source>
        <dbReference type="EMBL" id="CAE08365.1"/>
    </source>
</evidence>
<proteinExistence type="predicted"/>
<accession>Q7U558</accession>
<reference evidence="1 2" key="1">
    <citation type="journal article" date="2003" name="Nature">
        <title>The genome of a motile marine Synechococcus.</title>
        <authorList>
            <person name="Palenik B."/>
            <person name="Brahamsha B."/>
            <person name="Larimer F."/>
            <person name="Land M."/>
            <person name="Hauser L."/>
            <person name="Chain P."/>
            <person name="Lamerdin J."/>
            <person name="Regala W."/>
            <person name="Allen E.A."/>
            <person name="McCarren J."/>
            <person name="Paulsen I."/>
            <person name="Dufresne A."/>
            <person name="Partensky F."/>
            <person name="Webb E."/>
            <person name="Waterbury J."/>
        </authorList>
    </citation>
    <scope>NUCLEOTIDE SEQUENCE [LARGE SCALE GENOMIC DNA]</scope>
    <source>
        <strain evidence="1 2">WH8102</strain>
    </source>
</reference>
<sequence length="277" mass="29586">MRVLALSPGPLALQLDRLPALVSLCEQVGATLQVACAPTCRGAWDLIPQVEKILPFDFEASPTLADWANLLGCVREPDFQVCLNFAEGQQVNLMLSMSHIPTRIASSGFSSTEIISPGEGWCAQRLASFLKPLGCTLDADRFSLALSSKDLDAARAEQPAGEGPMLLLAPAGSTGDWPEQRWTSLPESIAQRLKGLRTLQLSPELPLNRRAAAVASSDVVLSSCPVTQRLAVYNGVPLVALGAQPENLPNRPEIRCLGHQADLSALKDGEVLQALGF</sequence>
<dbReference type="PANTHER" id="PTHR30160">
    <property type="entry name" value="TETRAACYLDISACCHARIDE 4'-KINASE-RELATED"/>
    <property type="match status" value="1"/>
</dbReference>
<gene>
    <name evidence="1" type="ordered locus">SYNW1850</name>
</gene>
<dbReference type="InterPro" id="IPR051199">
    <property type="entry name" value="LPS_LOS_Heptosyltrfase"/>
</dbReference>
<dbReference type="STRING" id="84588.SYNW1850"/>
<evidence type="ECO:0000313" key="2">
    <source>
        <dbReference type="Proteomes" id="UP000001422"/>
    </source>
</evidence>
<dbReference type="GO" id="GO:0009244">
    <property type="term" value="P:lipopolysaccharide core region biosynthetic process"/>
    <property type="evidence" value="ECO:0007669"/>
    <property type="project" value="TreeGrafter"/>
</dbReference>
<dbReference type="PANTHER" id="PTHR30160:SF7">
    <property type="entry name" value="ADP-HEPTOSE--LPS HEPTOSYLTRANSFERASE 2"/>
    <property type="match status" value="1"/>
</dbReference>
<protein>
    <recommendedName>
        <fullName evidence="3">Lipopolysaccharide heptosyltransferase family protein</fullName>
    </recommendedName>
</protein>
<keyword evidence="2" id="KW-1185">Reference proteome</keyword>
<dbReference type="HOGENOM" id="CLU_067554_0_0_3"/>
<dbReference type="RefSeq" id="WP_011128708.1">
    <property type="nucleotide sequence ID" value="NC_005070.1"/>
</dbReference>
<dbReference type="Gene3D" id="3.40.50.2000">
    <property type="entry name" value="Glycogen Phosphorylase B"/>
    <property type="match status" value="1"/>
</dbReference>
<evidence type="ECO:0008006" key="3">
    <source>
        <dbReference type="Google" id="ProtNLM"/>
    </source>
</evidence>
<dbReference type="AlphaFoldDB" id="Q7U558"/>
<dbReference type="GO" id="GO:0008713">
    <property type="term" value="F:ADP-heptose-lipopolysaccharide heptosyltransferase activity"/>
    <property type="evidence" value="ECO:0007669"/>
    <property type="project" value="TreeGrafter"/>
</dbReference>
<dbReference type="Proteomes" id="UP000001422">
    <property type="component" value="Chromosome"/>
</dbReference>
<dbReference type="KEGG" id="syw:SYNW1850"/>
<name>Q7U558_PARMW</name>
<dbReference type="EMBL" id="BX569694">
    <property type="protein sequence ID" value="CAE08365.1"/>
    <property type="molecule type" value="Genomic_DNA"/>
</dbReference>
<dbReference type="eggNOG" id="COG0859">
    <property type="taxonomic scope" value="Bacteria"/>
</dbReference>
<dbReference type="GO" id="GO:0005829">
    <property type="term" value="C:cytosol"/>
    <property type="evidence" value="ECO:0007669"/>
    <property type="project" value="TreeGrafter"/>
</dbReference>
<dbReference type="SUPFAM" id="SSF53756">
    <property type="entry name" value="UDP-Glycosyltransferase/glycogen phosphorylase"/>
    <property type="match status" value="1"/>
</dbReference>
<organism evidence="1 2">
    <name type="scientific">Parasynechococcus marenigrum (strain WH8102)</name>
    <dbReference type="NCBI Taxonomy" id="84588"/>
    <lineage>
        <taxon>Bacteria</taxon>
        <taxon>Bacillati</taxon>
        <taxon>Cyanobacteriota</taxon>
        <taxon>Cyanophyceae</taxon>
        <taxon>Synechococcales</taxon>
        <taxon>Prochlorococcaceae</taxon>
        <taxon>Parasynechococcus</taxon>
        <taxon>Parasynechococcus marenigrum</taxon>
    </lineage>
</organism>